<comment type="pathway">
    <text evidence="1">Protein modification; protein ubiquitination.</text>
</comment>
<dbReference type="InterPro" id="IPR015943">
    <property type="entry name" value="WD40/YVTN_repeat-like_dom_sf"/>
</dbReference>
<evidence type="ECO:0000256" key="5">
    <source>
        <dbReference type="SAM" id="MobiDB-lite"/>
    </source>
</evidence>
<dbReference type="Proteomes" id="UP001162156">
    <property type="component" value="Unassembled WGS sequence"/>
</dbReference>
<feature type="region of interest" description="Disordered" evidence="5">
    <location>
        <begin position="232"/>
        <end position="262"/>
    </location>
</feature>
<dbReference type="PROSITE" id="PS50082">
    <property type="entry name" value="WD_REPEATS_2"/>
    <property type="match status" value="2"/>
</dbReference>
<dbReference type="AlphaFoldDB" id="A0AAV8ZQ50"/>
<dbReference type="GO" id="GO:0005634">
    <property type="term" value="C:nucleus"/>
    <property type="evidence" value="ECO:0007669"/>
    <property type="project" value="TreeGrafter"/>
</dbReference>
<dbReference type="InterPro" id="IPR001680">
    <property type="entry name" value="WD40_rpt"/>
</dbReference>
<dbReference type="PROSITE" id="PS50294">
    <property type="entry name" value="WD_REPEATS_REGION"/>
    <property type="match status" value="1"/>
</dbReference>
<dbReference type="PANTHER" id="PTHR22852:SF0">
    <property type="entry name" value="DENTICLELESS PROTEIN HOMOLOG"/>
    <property type="match status" value="1"/>
</dbReference>
<reference evidence="6" key="1">
    <citation type="journal article" date="2023" name="Insect Mol. Biol.">
        <title>Genome sequencing provides insights into the evolution of gene families encoding plant cell wall-degrading enzymes in longhorned beetles.</title>
        <authorList>
            <person name="Shin N.R."/>
            <person name="Okamura Y."/>
            <person name="Kirsch R."/>
            <person name="Pauchet Y."/>
        </authorList>
    </citation>
    <scope>NUCLEOTIDE SEQUENCE</scope>
    <source>
        <strain evidence="6">RBIC_L_NR</strain>
    </source>
</reference>
<keyword evidence="4" id="KW-0853">WD repeat</keyword>
<dbReference type="GO" id="GO:0007095">
    <property type="term" value="P:mitotic G2 DNA damage checkpoint signaling"/>
    <property type="evidence" value="ECO:0007669"/>
    <property type="project" value="TreeGrafter"/>
</dbReference>
<feature type="region of interest" description="Disordered" evidence="5">
    <location>
        <begin position="308"/>
        <end position="336"/>
    </location>
</feature>
<dbReference type="GO" id="GO:0030674">
    <property type="term" value="F:protein-macromolecule adaptor activity"/>
    <property type="evidence" value="ECO:0007669"/>
    <property type="project" value="TreeGrafter"/>
</dbReference>
<keyword evidence="7" id="KW-1185">Reference proteome</keyword>
<evidence type="ECO:0000256" key="1">
    <source>
        <dbReference type="ARBA" id="ARBA00004906"/>
    </source>
</evidence>
<dbReference type="GO" id="GO:0043161">
    <property type="term" value="P:proteasome-mediated ubiquitin-dependent protein catabolic process"/>
    <property type="evidence" value="ECO:0007669"/>
    <property type="project" value="TreeGrafter"/>
</dbReference>
<gene>
    <name evidence="6" type="ORF">NQ314_003271</name>
</gene>
<dbReference type="Pfam" id="PF00400">
    <property type="entry name" value="WD40"/>
    <property type="match status" value="2"/>
</dbReference>
<dbReference type="PANTHER" id="PTHR22852">
    <property type="entry name" value="LETHAL 2 DENTICLELESS PROTEIN RETINOIC ACID-REGULATED NUCLEAR MATRIX-ASSOCIATED PROTEIN"/>
    <property type="match status" value="1"/>
</dbReference>
<evidence type="ECO:0000256" key="2">
    <source>
        <dbReference type="ARBA" id="ARBA00022786"/>
    </source>
</evidence>
<evidence type="ECO:0000256" key="3">
    <source>
        <dbReference type="ARBA" id="ARBA00038344"/>
    </source>
</evidence>
<protein>
    <submittedName>
        <fullName evidence="6">Uncharacterized protein</fullName>
    </submittedName>
</protein>
<dbReference type="InterPro" id="IPR036322">
    <property type="entry name" value="WD40_repeat_dom_sf"/>
</dbReference>
<sequence length="363" mass="41077">MVIDNDGIKLYANCLDNTIYCYNVGTYSPEPVIKYLGHQNNTFYVKSSLSKNGNYLISGSSDENAYIWNTKHSQPLVKLTGHTAEVTCVAWCNKNNSLITCSDDMTHKIWNVGPEEFPENWENYGRGFAEILPVENEPVRIKRHLAFQDVSENTPKRFFLECERCSNATSSLRFCENCNITSSKRKNSCDLVSENKRVQTEFGPRRLFASVNHNIPVKEDVETLAKSLDTNGEQKCEEYEPPSKMPKVHCSPTTSKSTDVSSPTVNLPNYIVDGTAPHLNYSPPKKKRQDWLTKIRIEKNLRMEMYDKTVGPSTPKVPKLETPSRTKRPSSPKSPLLRFFKVTNSSTHKCGCTNALSSNMQPS</sequence>
<evidence type="ECO:0000313" key="6">
    <source>
        <dbReference type="EMBL" id="KAJ8966877.1"/>
    </source>
</evidence>
<evidence type="ECO:0000313" key="7">
    <source>
        <dbReference type="Proteomes" id="UP001162156"/>
    </source>
</evidence>
<name>A0AAV8ZQ50_9CUCU</name>
<comment type="caution">
    <text evidence="6">The sequence shown here is derived from an EMBL/GenBank/DDBJ whole genome shotgun (WGS) entry which is preliminary data.</text>
</comment>
<dbReference type="EMBL" id="JANEYF010000929">
    <property type="protein sequence ID" value="KAJ8966877.1"/>
    <property type="molecule type" value="Genomic_DNA"/>
</dbReference>
<dbReference type="InterPro" id="IPR051865">
    <property type="entry name" value="WD-repeat_CDT2_adapter"/>
</dbReference>
<feature type="repeat" description="WD" evidence="4">
    <location>
        <begin position="35"/>
        <end position="78"/>
    </location>
</feature>
<proteinExistence type="inferred from homology"/>
<dbReference type="SUPFAM" id="SSF50978">
    <property type="entry name" value="WD40 repeat-like"/>
    <property type="match status" value="1"/>
</dbReference>
<evidence type="ECO:0000256" key="4">
    <source>
        <dbReference type="PROSITE-ProRule" id="PRU00221"/>
    </source>
</evidence>
<dbReference type="SMART" id="SM00320">
    <property type="entry name" value="WD40"/>
    <property type="match status" value="2"/>
</dbReference>
<feature type="compositionally biased region" description="Polar residues" evidence="5">
    <location>
        <begin position="251"/>
        <end position="262"/>
    </location>
</feature>
<accession>A0AAV8ZQ50</accession>
<feature type="repeat" description="WD" evidence="4">
    <location>
        <begin position="79"/>
        <end position="112"/>
    </location>
</feature>
<dbReference type="Gene3D" id="2.130.10.10">
    <property type="entry name" value="YVTN repeat-like/Quinoprotein amine dehydrogenase"/>
    <property type="match status" value="2"/>
</dbReference>
<comment type="similarity">
    <text evidence="3">Belongs to the WD repeat cdt2 family.</text>
</comment>
<organism evidence="6 7">
    <name type="scientific">Rhamnusium bicolor</name>
    <dbReference type="NCBI Taxonomy" id="1586634"/>
    <lineage>
        <taxon>Eukaryota</taxon>
        <taxon>Metazoa</taxon>
        <taxon>Ecdysozoa</taxon>
        <taxon>Arthropoda</taxon>
        <taxon>Hexapoda</taxon>
        <taxon>Insecta</taxon>
        <taxon>Pterygota</taxon>
        <taxon>Neoptera</taxon>
        <taxon>Endopterygota</taxon>
        <taxon>Coleoptera</taxon>
        <taxon>Polyphaga</taxon>
        <taxon>Cucujiformia</taxon>
        <taxon>Chrysomeloidea</taxon>
        <taxon>Cerambycidae</taxon>
        <taxon>Lepturinae</taxon>
        <taxon>Rhagiini</taxon>
        <taxon>Rhamnusium</taxon>
    </lineage>
</organism>
<keyword evidence="2" id="KW-0833">Ubl conjugation pathway</keyword>